<organism evidence="1 2">
    <name type="scientific">Trichothecium roseum</name>
    <dbReference type="NCBI Taxonomy" id="47278"/>
    <lineage>
        <taxon>Eukaryota</taxon>
        <taxon>Fungi</taxon>
        <taxon>Dikarya</taxon>
        <taxon>Ascomycota</taxon>
        <taxon>Pezizomycotina</taxon>
        <taxon>Sordariomycetes</taxon>
        <taxon>Hypocreomycetidae</taxon>
        <taxon>Hypocreales</taxon>
        <taxon>Hypocreales incertae sedis</taxon>
        <taxon>Trichothecium</taxon>
    </lineage>
</organism>
<gene>
    <name evidence="1" type="ORF">N3K66_003933</name>
</gene>
<comment type="caution">
    <text evidence="1">The sequence shown here is derived from an EMBL/GenBank/DDBJ whole genome shotgun (WGS) entry which is preliminary data.</text>
</comment>
<proteinExistence type="predicted"/>
<evidence type="ECO:0000313" key="1">
    <source>
        <dbReference type="EMBL" id="KAI9902116.1"/>
    </source>
</evidence>
<sequence length="309" mass="34699">MTSKRNSRAFAQNEGDGDASHQNYQHHQPSSTASCRTRSSRNASNEDLRSNTSEEGDSEGNSMNKRERAVAMRCHTGPITAKDMSLSATGEVNVTTMTEALKGYPPAPCKDRPLNFGVVVPGFYRSSYPKPEDYGYLRSLQLRTIVTLVKDDDVDRELGDFVTREGIRHVIIHMKGTKKETIPEQTMASIIHVLQEKRHWPIMLHCNHGKHRTGCVIAAMRKISGWSNREALDEYTSYAAPKARDCDVEYITGFQPAPFIRGQSIAEGSRFTPVQARNFRRAVVVTMLVLGLWFVSGASLVSRRRQLLR</sequence>
<dbReference type="Proteomes" id="UP001163324">
    <property type="component" value="Chromosome 3"/>
</dbReference>
<accession>A0ACC0V6U4</accession>
<evidence type="ECO:0000313" key="2">
    <source>
        <dbReference type="Proteomes" id="UP001163324"/>
    </source>
</evidence>
<protein>
    <submittedName>
        <fullName evidence="1">Uncharacterized protein</fullName>
    </submittedName>
</protein>
<keyword evidence="2" id="KW-1185">Reference proteome</keyword>
<dbReference type="EMBL" id="CM047942">
    <property type="protein sequence ID" value="KAI9902116.1"/>
    <property type="molecule type" value="Genomic_DNA"/>
</dbReference>
<name>A0ACC0V6U4_9HYPO</name>
<reference evidence="1" key="1">
    <citation type="submission" date="2022-10" db="EMBL/GenBank/DDBJ databases">
        <title>Complete Genome of Trichothecium roseum strain YXFP-22015, a Plant Pathogen Isolated from Citrus.</title>
        <authorList>
            <person name="Wang Y."/>
            <person name="Zhu L."/>
        </authorList>
    </citation>
    <scope>NUCLEOTIDE SEQUENCE</scope>
    <source>
        <strain evidence="1">YXFP-22015</strain>
    </source>
</reference>